<feature type="non-terminal residue" evidence="1">
    <location>
        <position position="90"/>
    </location>
</feature>
<accession>A0A382P3Z6</accession>
<evidence type="ECO:0000313" key="1">
    <source>
        <dbReference type="EMBL" id="SVC68134.1"/>
    </source>
</evidence>
<sequence length="90" mass="9829">MSQAAVRLNIKGRQSRCHRLSDNQCLAIRCDDCAVREGQFLSDDPAVAIRLDQDHLCLFEGFAGMQVKAKVAYIGSTECISHHVIAVVAG</sequence>
<dbReference type="EMBL" id="UINC01104742">
    <property type="protein sequence ID" value="SVC68134.1"/>
    <property type="molecule type" value="Genomic_DNA"/>
</dbReference>
<proteinExistence type="predicted"/>
<dbReference type="AlphaFoldDB" id="A0A382P3Z6"/>
<reference evidence="1" key="1">
    <citation type="submission" date="2018-05" db="EMBL/GenBank/DDBJ databases">
        <authorList>
            <person name="Lanie J.A."/>
            <person name="Ng W.-L."/>
            <person name="Kazmierczak K.M."/>
            <person name="Andrzejewski T.M."/>
            <person name="Davidsen T.M."/>
            <person name="Wayne K.J."/>
            <person name="Tettelin H."/>
            <person name="Glass J.I."/>
            <person name="Rusch D."/>
            <person name="Podicherti R."/>
            <person name="Tsui H.-C.T."/>
            <person name="Winkler M.E."/>
        </authorList>
    </citation>
    <scope>NUCLEOTIDE SEQUENCE</scope>
</reference>
<gene>
    <name evidence="1" type="ORF">METZ01_LOCUS320988</name>
</gene>
<protein>
    <submittedName>
        <fullName evidence="1">Uncharacterized protein</fullName>
    </submittedName>
</protein>
<organism evidence="1">
    <name type="scientific">marine metagenome</name>
    <dbReference type="NCBI Taxonomy" id="408172"/>
    <lineage>
        <taxon>unclassified sequences</taxon>
        <taxon>metagenomes</taxon>
        <taxon>ecological metagenomes</taxon>
    </lineage>
</organism>
<name>A0A382P3Z6_9ZZZZ</name>